<feature type="non-terminal residue" evidence="1">
    <location>
        <position position="81"/>
    </location>
</feature>
<gene>
    <name evidence="1" type="ORF">BN850_0137670</name>
</gene>
<sequence length="81" mass="9338">MVCVLTVKIILLHILFGLINTNTSMCTAIHGIHLIRLISVFALWLRSVKWRVISAQSYSNLRVWGTRISFVHIRKHLELSV</sequence>
<accession>W1IBZ0</accession>
<dbReference type="EMBL" id="HG321318">
    <property type="protein sequence ID" value="CEF82641.1"/>
    <property type="molecule type" value="Genomic_DNA"/>
</dbReference>
<name>W1IBZ0_9HYPO</name>
<dbReference type="EMBL" id="CBMI010005054">
    <property type="protein sequence ID" value="CDL73379.1"/>
    <property type="molecule type" value="Genomic_DNA"/>
</dbReference>
<proteinExistence type="predicted"/>
<evidence type="ECO:0000313" key="1">
    <source>
        <dbReference type="EMBL" id="CDL73379.1"/>
    </source>
</evidence>
<dbReference type="AlphaFoldDB" id="W1IBZ0"/>
<keyword evidence="1" id="KW-0496">Mitochondrion</keyword>
<reference evidence="1" key="1">
    <citation type="submission" date="2013-05" db="EMBL/GenBank/DDBJ databases">
        <title>Draft genome sequences of six wheat associated Fusarium spp. isolates.</title>
        <authorList>
            <person name="Moolhuijzen P.M."/>
            <person name="Manners J.M."/>
            <person name="Wilcox S."/>
            <person name="Bellgard M.I."/>
            <person name="Gardiner D.M."/>
        </authorList>
    </citation>
    <scope>NUCLEOTIDE SEQUENCE</scope>
    <source>
        <strain evidence="1">CS3069</strain>
    </source>
</reference>
<organism evidence="1">
    <name type="scientific">Fusarium clavum</name>
    <dbReference type="NCBI Taxonomy" id="2594811"/>
    <lineage>
        <taxon>Eukaryota</taxon>
        <taxon>Fungi</taxon>
        <taxon>Dikarya</taxon>
        <taxon>Ascomycota</taxon>
        <taxon>Pezizomycotina</taxon>
        <taxon>Sordariomycetes</taxon>
        <taxon>Hypocreomycetidae</taxon>
        <taxon>Hypocreales</taxon>
        <taxon>Nectriaceae</taxon>
        <taxon>Fusarium</taxon>
        <taxon>Fusarium incarnatum-equiseti species complex</taxon>
    </lineage>
</organism>
<geneLocation type="mitochondrion" evidence="1"/>
<protein>
    <submittedName>
        <fullName evidence="1">Unassigned protein</fullName>
    </submittedName>
</protein>